<dbReference type="GO" id="GO:0060237">
    <property type="term" value="P:regulation of fungal-type cell wall organization"/>
    <property type="evidence" value="ECO:0007669"/>
    <property type="project" value="TreeGrafter"/>
</dbReference>
<evidence type="ECO:0000256" key="1">
    <source>
        <dbReference type="ARBA" id="ARBA00022468"/>
    </source>
</evidence>
<feature type="region of interest" description="Disordered" evidence="2">
    <location>
        <begin position="278"/>
        <end position="351"/>
    </location>
</feature>
<dbReference type="Proteomes" id="UP000654370">
    <property type="component" value="Unassembled WGS sequence"/>
</dbReference>
<dbReference type="Pfam" id="PF00620">
    <property type="entry name" value="RhoGAP"/>
    <property type="match status" value="1"/>
</dbReference>
<dbReference type="InterPro" id="IPR000198">
    <property type="entry name" value="RhoGAP_dom"/>
</dbReference>
<dbReference type="AlphaFoldDB" id="A0A8H7Q6T2"/>
<keyword evidence="5" id="KW-1185">Reference proteome</keyword>
<gene>
    <name evidence="4" type="ORF">INT43_002751</name>
</gene>
<keyword evidence="1" id="KW-0343">GTPase activation</keyword>
<dbReference type="GO" id="GO:0005096">
    <property type="term" value="F:GTPase activator activity"/>
    <property type="evidence" value="ECO:0007669"/>
    <property type="project" value="UniProtKB-KW"/>
</dbReference>
<evidence type="ECO:0000256" key="2">
    <source>
        <dbReference type="SAM" id="MobiDB-lite"/>
    </source>
</evidence>
<name>A0A8H7Q6T2_MORIS</name>
<dbReference type="InterPro" id="IPR051025">
    <property type="entry name" value="RhoGAP"/>
</dbReference>
<dbReference type="OrthoDB" id="3196451at2759"/>
<comment type="caution">
    <text evidence="4">The sequence shown here is derived from an EMBL/GenBank/DDBJ whole genome shotgun (WGS) entry which is preliminary data.</text>
</comment>
<feature type="compositionally biased region" description="Basic and acidic residues" evidence="2">
    <location>
        <begin position="288"/>
        <end position="310"/>
    </location>
</feature>
<evidence type="ECO:0000259" key="3">
    <source>
        <dbReference type="PROSITE" id="PS50238"/>
    </source>
</evidence>
<dbReference type="SUPFAM" id="SSF48350">
    <property type="entry name" value="GTPase activation domain, GAP"/>
    <property type="match status" value="1"/>
</dbReference>
<feature type="compositionally biased region" description="Basic residues" evidence="2">
    <location>
        <begin position="379"/>
        <end position="396"/>
    </location>
</feature>
<dbReference type="InterPro" id="IPR008936">
    <property type="entry name" value="Rho_GTPase_activation_prot"/>
</dbReference>
<organism evidence="4 5">
    <name type="scientific">Mortierella isabellina</name>
    <name type="common">Filamentous fungus</name>
    <name type="synonym">Umbelopsis isabellina</name>
    <dbReference type="NCBI Taxonomy" id="91625"/>
    <lineage>
        <taxon>Eukaryota</taxon>
        <taxon>Fungi</taxon>
        <taxon>Fungi incertae sedis</taxon>
        <taxon>Mucoromycota</taxon>
        <taxon>Mucoromycotina</taxon>
        <taxon>Umbelopsidomycetes</taxon>
        <taxon>Umbelopsidales</taxon>
        <taxon>Umbelopsidaceae</taxon>
        <taxon>Umbelopsis</taxon>
    </lineage>
</organism>
<evidence type="ECO:0000313" key="4">
    <source>
        <dbReference type="EMBL" id="KAG2186313.1"/>
    </source>
</evidence>
<sequence>MDKKLLRSWWKRVTTDKPQKPHSDALHPTSDGSIFSTLLETSIQYACVNISYADDATKQQCYGQIPCIVAKCGAYLKDQGLYVDGIFRLSGSARRIGELQHMFDIPPLYGSQLDWQGYSIHDAANVLRRFLNSLPDPVINHKSYNDFRNVLADNPKYPNKETQVRRFQYLIDHLPLAHQFLLLYLLDLLHLFAANSVFTRMDSANLASVFTPGMLSRVDMQPTEYKQSQQVVKFLIDNQTLFSMPKANISRSSSPPPNNFVATHALPPLVAEPAALEVNSTSHTHSLATREKKKPADEESTRPNKPSENKPHHKRLPHVPSRHSVKREPDATKAPAMPVYRRSTTWLPPSHKPLDGVDIDAAKAAAAIRSGHLLPNERRKVKGLARSKTVPSKRPKYGPDDPLQVVHVNRGTSVRERKPDPITEL</sequence>
<feature type="compositionally biased region" description="Basic and acidic residues" evidence="2">
    <location>
        <begin position="413"/>
        <end position="425"/>
    </location>
</feature>
<evidence type="ECO:0000313" key="5">
    <source>
        <dbReference type="Proteomes" id="UP000654370"/>
    </source>
</evidence>
<dbReference type="GO" id="GO:0007165">
    <property type="term" value="P:signal transduction"/>
    <property type="evidence" value="ECO:0007669"/>
    <property type="project" value="InterPro"/>
</dbReference>
<dbReference type="SMART" id="SM00324">
    <property type="entry name" value="RhoGAP"/>
    <property type="match status" value="1"/>
</dbReference>
<dbReference type="Gene3D" id="1.10.555.10">
    <property type="entry name" value="Rho GTPase activation protein"/>
    <property type="match status" value="1"/>
</dbReference>
<dbReference type="EMBL" id="JAEPQZ010000001">
    <property type="protein sequence ID" value="KAG2186313.1"/>
    <property type="molecule type" value="Genomic_DNA"/>
</dbReference>
<accession>A0A8H7Q6T2</accession>
<proteinExistence type="predicted"/>
<feature type="domain" description="Rho-GAP" evidence="3">
    <location>
        <begin position="50"/>
        <end position="243"/>
    </location>
</feature>
<dbReference type="PANTHER" id="PTHR15228">
    <property type="entry name" value="SPERMATHECAL PHYSIOLOGY VARIANT"/>
    <property type="match status" value="1"/>
</dbReference>
<dbReference type="PROSITE" id="PS50238">
    <property type="entry name" value="RHOGAP"/>
    <property type="match status" value="1"/>
</dbReference>
<feature type="region of interest" description="Disordered" evidence="2">
    <location>
        <begin position="370"/>
        <end position="425"/>
    </location>
</feature>
<protein>
    <recommendedName>
        <fullName evidence="3">Rho-GAP domain-containing protein</fullName>
    </recommendedName>
</protein>
<dbReference type="PANTHER" id="PTHR15228:SF25">
    <property type="entry name" value="F-BAR DOMAIN-CONTAINING PROTEIN"/>
    <property type="match status" value="1"/>
</dbReference>
<feature type="compositionally biased region" description="Basic residues" evidence="2">
    <location>
        <begin position="311"/>
        <end position="325"/>
    </location>
</feature>
<reference evidence="4" key="1">
    <citation type="submission" date="2020-12" db="EMBL/GenBank/DDBJ databases">
        <title>Metabolic potential, ecology and presence of endohyphal bacteria is reflected in genomic diversity of Mucoromycotina.</title>
        <authorList>
            <person name="Muszewska A."/>
            <person name="Okrasinska A."/>
            <person name="Steczkiewicz K."/>
            <person name="Drgas O."/>
            <person name="Orlowska M."/>
            <person name="Perlinska-Lenart U."/>
            <person name="Aleksandrzak-Piekarczyk T."/>
            <person name="Szatraj K."/>
            <person name="Zielenkiewicz U."/>
            <person name="Pilsyk S."/>
            <person name="Malc E."/>
            <person name="Mieczkowski P."/>
            <person name="Kruszewska J.S."/>
            <person name="Biernat P."/>
            <person name="Pawlowska J."/>
        </authorList>
    </citation>
    <scope>NUCLEOTIDE SEQUENCE</scope>
    <source>
        <strain evidence="4">WA0000067209</strain>
    </source>
</reference>
<dbReference type="GO" id="GO:0005938">
    <property type="term" value="C:cell cortex"/>
    <property type="evidence" value="ECO:0007669"/>
    <property type="project" value="TreeGrafter"/>
</dbReference>